<dbReference type="HOGENOM" id="CLU_3242378_0_0_1"/>
<reference evidence="1 3" key="1">
    <citation type="journal article" date="2008" name="Genome Biol.">
        <title>The genome sequence of the model ascomycete fungus Podospora anserina.</title>
        <authorList>
            <person name="Espagne E."/>
            <person name="Lespinet O."/>
            <person name="Malagnac F."/>
            <person name="Da Silva C."/>
            <person name="Jaillon O."/>
            <person name="Porcel B.M."/>
            <person name="Couloux A."/>
            <person name="Aury J.-M."/>
            <person name="Segurens B."/>
            <person name="Poulain J."/>
            <person name="Anthouard V."/>
            <person name="Grossetete S."/>
            <person name="Khalili H."/>
            <person name="Coppin E."/>
            <person name="Dequard-Chablat M."/>
            <person name="Picard M."/>
            <person name="Contamine V."/>
            <person name="Arnaise S."/>
            <person name="Bourdais A."/>
            <person name="Berteaux-Lecellier V."/>
            <person name="Gautheret D."/>
            <person name="de Vries R.P."/>
            <person name="Battaglia E."/>
            <person name="Coutinho P.M."/>
            <person name="Danchin E.G.J."/>
            <person name="Henrissat B."/>
            <person name="El Khoury R."/>
            <person name="Sainsard-Chanet A."/>
            <person name="Boivin A."/>
            <person name="Pinan-Lucarre B."/>
            <person name="Sellem C.H."/>
            <person name="Debuchy R."/>
            <person name="Wincker P."/>
            <person name="Weissenbach J."/>
            <person name="Silar P."/>
        </authorList>
    </citation>
    <scope>NUCLEOTIDE SEQUENCE [LARGE SCALE GENOMIC DNA]</scope>
    <source>
        <strain evidence="3">S / ATCC MYA-4624 / DSM 980 / FGSC 10383</strain>
        <strain evidence="1">S mat+</strain>
    </source>
</reference>
<dbReference type="EMBL" id="FO904938">
    <property type="protein sequence ID" value="CDP26504.1"/>
    <property type="molecule type" value="Genomic_DNA"/>
</dbReference>
<dbReference type="KEGG" id="pan:PODANSg292"/>
<keyword evidence="3" id="KW-1185">Reference proteome</keyword>
<evidence type="ECO:0000313" key="3">
    <source>
        <dbReference type="Proteomes" id="UP000001197"/>
    </source>
</evidence>
<accession>B2AC87</accession>
<reference evidence="1" key="2">
    <citation type="submission" date="2008-07" db="EMBL/GenBank/DDBJ databases">
        <authorList>
            <person name="Genoscope - CEA"/>
        </authorList>
    </citation>
    <scope>NUCLEOTIDE SEQUENCE</scope>
    <source>
        <strain evidence="1">S mat+</strain>
    </source>
</reference>
<dbReference type="GeneID" id="6187386"/>
<organism evidence="1">
    <name type="scientific">Podospora anserina (strain S / ATCC MYA-4624 / DSM 980 / FGSC 10383)</name>
    <name type="common">Pleurage anserina</name>
    <dbReference type="NCBI Taxonomy" id="515849"/>
    <lineage>
        <taxon>Eukaryota</taxon>
        <taxon>Fungi</taxon>
        <taxon>Dikarya</taxon>
        <taxon>Ascomycota</taxon>
        <taxon>Pezizomycotina</taxon>
        <taxon>Sordariomycetes</taxon>
        <taxon>Sordariomycetidae</taxon>
        <taxon>Sordariales</taxon>
        <taxon>Podosporaceae</taxon>
        <taxon>Podospora</taxon>
        <taxon>Podospora anserina</taxon>
    </lineage>
</organism>
<reference evidence="2" key="4">
    <citation type="submission" date="2015-04" db="EMBL/GenBank/DDBJ databases">
        <title>Maintaining two mating types: Structure of the mating type locus and its role in heterokaryosis in Podospora anserina.</title>
        <authorList>
            <person name="Grognet P."/>
            <person name="Bidard F."/>
            <person name="Kuchly C."/>
            <person name="Chan Ho Tong L."/>
            <person name="Coppin E."/>
            <person name="Ait Benkhali J."/>
            <person name="Couloux A."/>
            <person name="Wincker P."/>
            <person name="Debuchy R."/>
            <person name="Silar P."/>
        </authorList>
    </citation>
    <scope>NUCLEOTIDE SEQUENCE</scope>
</reference>
<reference evidence="3" key="3">
    <citation type="journal article" date="2014" name="Genetics">
        <title>Maintaining two mating types: Structure of the mating type locus and its role in heterokaryosis in Podospora anserina.</title>
        <authorList>
            <person name="Grognet P."/>
            <person name="Bidard F."/>
            <person name="Kuchly C."/>
            <person name="Tong L.C.H."/>
            <person name="Coppin E."/>
            <person name="Benkhali J.A."/>
            <person name="Couloux A."/>
            <person name="Wincker P."/>
            <person name="Debuchy R."/>
            <person name="Silar P."/>
        </authorList>
    </citation>
    <scope>GENOME REANNOTATION</scope>
    <source>
        <strain evidence="3">S / ATCC MYA-4624 / DSM 980 / FGSC 10383</strain>
    </source>
</reference>
<dbReference type="Proteomes" id="UP000001197">
    <property type="component" value="Chromosome 3"/>
</dbReference>
<evidence type="ECO:0000313" key="2">
    <source>
        <dbReference type="EMBL" id="CDP26504.1"/>
    </source>
</evidence>
<gene>
    <name evidence="1" type="ORF">PODANS_3_230</name>
</gene>
<proteinExistence type="predicted"/>
<dbReference type="RefSeq" id="XP_001903280.1">
    <property type="nucleotide sequence ID" value="XM_001903245.1"/>
</dbReference>
<name>B2AC87_PODAN</name>
<dbReference type="AlphaFoldDB" id="B2AC87"/>
<protein>
    <submittedName>
        <fullName evidence="1">Podospora anserina S mat+ genomic DNA chromosome 3, supercontig 1</fullName>
    </submittedName>
</protein>
<evidence type="ECO:0000313" key="1">
    <source>
        <dbReference type="EMBL" id="CAP61052.1"/>
    </source>
</evidence>
<dbReference type="VEuPathDB" id="FungiDB:PODANS_3_230"/>
<dbReference type="EMBL" id="CU633448">
    <property type="protein sequence ID" value="CAP61052.1"/>
    <property type="molecule type" value="Genomic_DNA"/>
</dbReference>
<sequence>MLFNVTRTAMPSARPSTLPTASLVPTKWTVHVGTYMFSQGYSQ</sequence>